<sequence length="31" mass="3422">MTDTIKDITLNSFQSLYLVINTKTDAETSSA</sequence>
<evidence type="ECO:0000313" key="2">
    <source>
        <dbReference type="Proteomes" id="UP000181981"/>
    </source>
</evidence>
<proteinExistence type="predicted"/>
<protein>
    <submittedName>
        <fullName evidence="1">Uncharacterized protein</fullName>
    </submittedName>
</protein>
<dbReference type="AlphaFoldDB" id="A0A1H9YR03"/>
<name>A0A1H9YR03_9BACT</name>
<organism evidence="1 2">
    <name type="scientific">Draconibacterium orientale</name>
    <dbReference type="NCBI Taxonomy" id="1168034"/>
    <lineage>
        <taxon>Bacteria</taxon>
        <taxon>Pseudomonadati</taxon>
        <taxon>Bacteroidota</taxon>
        <taxon>Bacteroidia</taxon>
        <taxon>Marinilabiliales</taxon>
        <taxon>Prolixibacteraceae</taxon>
        <taxon>Draconibacterium</taxon>
    </lineage>
</organism>
<accession>A0A1H9YR03</accession>
<gene>
    <name evidence="1" type="ORF">SAMN05444285_101270</name>
</gene>
<dbReference type="Proteomes" id="UP000181981">
    <property type="component" value="Unassembled WGS sequence"/>
</dbReference>
<dbReference type="EMBL" id="FOHT01000001">
    <property type="protein sequence ID" value="SES71090.1"/>
    <property type="molecule type" value="Genomic_DNA"/>
</dbReference>
<evidence type="ECO:0000313" key="1">
    <source>
        <dbReference type="EMBL" id="SES71090.1"/>
    </source>
</evidence>
<reference evidence="1 2" key="1">
    <citation type="submission" date="2016-10" db="EMBL/GenBank/DDBJ databases">
        <authorList>
            <person name="de Groot N.N."/>
        </authorList>
    </citation>
    <scope>NUCLEOTIDE SEQUENCE [LARGE SCALE GENOMIC DNA]</scope>
    <source>
        <strain evidence="1 2">DSM 25947</strain>
    </source>
</reference>